<keyword evidence="2" id="KW-0812">Transmembrane</keyword>
<dbReference type="Proteomes" id="UP001329430">
    <property type="component" value="Chromosome 3"/>
</dbReference>
<keyword evidence="2" id="KW-1133">Transmembrane helix</keyword>
<dbReference type="InterPro" id="IPR040350">
    <property type="entry name" value="TMEM272"/>
</dbReference>
<feature type="transmembrane region" description="Helical" evidence="2">
    <location>
        <begin position="48"/>
        <end position="69"/>
    </location>
</feature>
<sequence>MTPTPSEEGGRNETKLEAGSLEMEPRLPNNDERAEIDKIKEKYKKPAAGTFLLIFVIINTVMLCVGITTAQDCPINPNIPIYVAVAGALGIVSKLLPFINYKLQWTILEWIAYLLYIVEFAWMIVGSVWIYSIYQPNYSPNEGPYCDKTAYLLAFWLLTINYIYVGLTIVFSCCILCCLLLCVAKVISFCNSIED</sequence>
<protein>
    <submittedName>
        <fullName evidence="3">Uncharacterized protein</fullName>
    </submittedName>
</protein>
<dbReference type="PANTHER" id="PTHR33444:SF2">
    <property type="entry name" value="MARVEL DOMAIN-CONTAINING PROTEIN"/>
    <property type="match status" value="1"/>
</dbReference>
<accession>A0AAN7VLV2</accession>
<name>A0AAN7VLV2_9COLE</name>
<feature type="region of interest" description="Disordered" evidence="1">
    <location>
        <begin position="1"/>
        <end position="28"/>
    </location>
</feature>
<reference evidence="3 4" key="1">
    <citation type="journal article" date="2024" name="Insects">
        <title>An Improved Chromosome-Level Genome Assembly of the Firefly Pyrocoelia pectoralis.</title>
        <authorList>
            <person name="Fu X."/>
            <person name="Meyer-Rochow V.B."/>
            <person name="Ballantyne L."/>
            <person name="Zhu X."/>
        </authorList>
    </citation>
    <scope>NUCLEOTIDE SEQUENCE [LARGE SCALE GENOMIC DNA]</scope>
    <source>
        <strain evidence="3">XCY_ONT2</strain>
    </source>
</reference>
<evidence type="ECO:0000313" key="3">
    <source>
        <dbReference type="EMBL" id="KAK5646484.1"/>
    </source>
</evidence>
<evidence type="ECO:0000313" key="4">
    <source>
        <dbReference type="Proteomes" id="UP001329430"/>
    </source>
</evidence>
<gene>
    <name evidence="3" type="ORF">RI129_004948</name>
</gene>
<dbReference type="AlphaFoldDB" id="A0AAN7VLV2"/>
<comment type="caution">
    <text evidence="3">The sequence shown here is derived from an EMBL/GenBank/DDBJ whole genome shotgun (WGS) entry which is preliminary data.</text>
</comment>
<organism evidence="3 4">
    <name type="scientific">Pyrocoelia pectoralis</name>
    <dbReference type="NCBI Taxonomy" id="417401"/>
    <lineage>
        <taxon>Eukaryota</taxon>
        <taxon>Metazoa</taxon>
        <taxon>Ecdysozoa</taxon>
        <taxon>Arthropoda</taxon>
        <taxon>Hexapoda</taxon>
        <taxon>Insecta</taxon>
        <taxon>Pterygota</taxon>
        <taxon>Neoptera</taxon>
        <taxon>Endopterygota</taxon>
        <taxon>Coleoptera</taxon>
        <taxon>Polyphaga</taxon>
        <taxon>Elateriformia</taxon>
        <taxon>Elateroidea</taxon>
        <taxon>Lampyridae</taxon>
        <taxon>Lampyrinae</taxon>
        <taxon>Pyrocoelia</taxon>
    </lineage>
</organism>
<keyword evidence="4" id="KW-1185">Reference proteome</keyword>
<dbReference type="EMBL" id="JAVRBK010000003">
    <property type="protein sequence ID" value="KAK5646484.1"/>
    <property type="molecule type" value="Genomic_DNA"/>
</dbReference>
<keyword evidence="2" id="KW-0472">Membrane</keyword>
<proteinExistence type="predicted"/>
<evidence type="ECO:0000256" key="1">
    <source>
        <dbReference type="SAM" id="MobiDB-lite"/>
    </source>
</evidence>
<feature type="transmembrane region" description="Helical" evidence="2">
    <location>
        <begin position="154"/>
        <end position="183"/>
    </location>
</feature>
<evidence type="ECO:0000256" key="2">
    <source>
        <dbReference type="SAM" id="Phobius"/>
    </source>
</evidence>
<dbReference type="PANTHER" id="PTHR33444">
    <property type="entry name" value="SI:DKEY-19B23.12-RELATED"/>
    <property type="match status" value="1"/>
</dbReference>
<feature type="transmembrane region" description="Helical" evidence="2">
    <location>
        <begin position="81"/>
        <end position="101"/>
    </location>
</feature>
<feature type="transmembrane region" description="Helical" evidence="2">
    <location>
        <begin position="113"/>
        <end position="134"/>
    </location>
</feature>